<organism evidence="3">
    <name type="scientific">freshwater metagenome</name>
    <dbReference type="NCBI Taxonomy" id="449393"/>
    <lineage>
        <taxon>unclassified sequences</taxon>
        <taxon>metagenomes</taxon>
        <taxon>ecological metagenomes</taxon>
    </lineage>
</organism>
<gene>
    <name evidence="3" type="ORF">UFOPK2362_00507</name>
</gene>
<protein>
    <submittedName>
        <fullName evidence="3">Unannotated protein</fullName>
    </submittedName>
</protein>
<dbReference type="InterPro" id="IPR001647">
    <property type="entry name" value="HTH_TetR"/>
</dbReference>
<feature type="domain" description="HTH tetR-type" evidence="2">
    <location>
        <begin position="5"/>
        <end position="65"/>
    </location>
</feature>
<name>A0A6J6N7D0_9ZZZZ</name>
<dbReference type="SUPFAM" id="SSF46689">
    <property type="entry name" value="Homeodomain-like"/>
    <property type="match status" value="1"/>
</dbReference>
<accession>A0A6J6N7D0</accession>
<dbReference type="GO" id="GO:0003677">
    <property type="term" value="F:DNA binding"/>
    <property type="evidence" value="ECO:0007669"/>
    <property type="project" value="UniProtKB-KW"/>
</dbReference>
<dbReference type="Gene3D" id="1.10.357.10">
    <property type="entry name" value="Tetracycline Repressor, domain 2"/>
    <property type="match status" value="1"/>
</dbReference>
<evidence type="ECO:0000313" key="3">
    <source>
        <dbReference type="EMBL" id="CAB4682541.1"/>
    </source>
</evidence>
<proteinExistence type="predicted"/>
<dbReference type="InterPro" id="IPR036271">
    <property type="entry name" value="Tet_transcr_reg_TetR-rel_C_sf"/>
</dbReference>
<dbReference type="SUPFAM" id="SSF48498">
    <property type="entry name" value="Tetracyclin repressor-like, C-terminal domain"/>
    <property type="match status" value="1"/>
</dbReference>
<dbReference type="EMBL" id="CAEZXI010000038">
    <property type="protein sequence ID" value="CAB4682541.1"/>
    <property type="molecule type" value="Genomic_DNA"/>
</dbReference>
<reference evidence="3" key="1">
    <citation type="submission" date="2020-05" db="EMBL/GenBank/DDBJ databases">
        <authorList>
            <person name="Chiriac C."/>
            <person name="Salcher M."/>
            <person name="Ghai R."/>
            <person name="Kavagutti S V."/>
        </authorList>
    </citation>
    <scope>NUCLEOTIDE SEQUENCE</scope>
</reference>
<dbReference type="InterPro" id="IPR009057">
    <property type="entry name" value="Homeodomain-like_sf"/>
</dbReference>
<keyword evidence="1" id="KW-0238">DNA-binding</keyword>
<evidence type="ECO:0000259" key="2">
    <source>
        <dbReference type="PROSITE" id="PS50977"/>
    </source>
</evidence>
<sequence length="199" mass="22826">MDSLHPTKRALVQTVLDQLKTKKALDLTSELILEKSGISKGSLYHHFEDFDDLIETAQVFRYAAYVDQSIHLLTKVFQTAKNKEEMVTELKKVTRFTQSPDLMPQRMDRATSISIANANPRMMKKMNAQQDRLNEAIIDIFREARDRGWINKEIDLHAGALFIQAYTLGIIINDVSGKKIDITAWDELIDMFLEKVIAN</sequence>
<evidence type="ECO:0000256" key="1">
    <source>
        <dbReference type="ARBA" id="ARBA00023125"/>
    </source>
</evidence>
<dbReference type="AlphaFoldDB" id="A0A6J6N7D0"/>
<dbReference type="PROSITE" id="PS50977">
    <property type="entry name" value="HTH_TETR_2"/>
    <property type="match status" value="1"/>
</dbReference>